<dbReference type="InterPro" id="IPR045736">
    <property type="entry name" value="START_2"/>
</dbReference>
<accession>A0A1R3WTP4</accession>
<evidence type="ECO:0000259" key="1">
    <source>
        <dbReference type="Pfam" id="PF19569"/>
    </source>
</evidence>
<protein>
    <recommendedName>
        <fullName evidence="1">START-like domain-containing protein</fullName>
    </recommendedName>
</protein>
<dbReference type="Pfam" id="PF19569">
    <property type="entry name" value="START_2"/>
    <property type="match status" value="1"/>
</dbReference>
<proteinExistence type="predicted"/>
<dbReference type="EMBL" id="FTPP01000001">
    <property type="protein sequence ID" value="SIT81423.1"/>
    <property type="molecule type" value="Genomic_DNA"/>
</dbReference>
<keyword evidence="3" id="KW-1185">Reference proteome</keyword>
<dbReference type="Gene3D" id="3.30.530.20">
    <property type="match status" value="1"/>
</dbReference>
<reference evidence="3" key="1">
    <citation type="submission" date="2017-01" db="EMBL/GenBank/DDBJ databases">
        <authorList>
            <person name="Varghese N."/>
            <person name="Submissions S."/>
        </authorList>
    </citation>
    <scope>NUCLEOTIDE SEQUENCE [LARGE SCALE GENOMIC DNA]</scope>
    <source>
        <strain evidence="3">LP100</strain>
    </source>
</reference>
<evidence type="ECO:0000313" key="3">
    <source>
        <dbReference type="Proteomes" id="UP000187181"/>
    </source>
</evidence>
<gene>
    <name evidence="2" type="ORF">SAMN05444128_0974</name>
</gene>
<dbReference type="AlphaFoldDB" id="A0A1R3WTP4"/>
<sequence length="133" mass="15664">MKATKTKFVREYPVNASARLLYPYLSTPSGLSQWFCDDVSIDEDKVFNFYWDGSNHYAEMTSHRTNRSARFNFLNEDKSHVSDPSYIDFSIETSELTQEQYLKVVDYSEESDEEELEELWEHLLQKLREIVGG</sequence>
<evidence type="ECO:0000313" key="2">
    <source>
        <dbReference type="EMBL" id="SIT81423.1"/>
    </source>
</evidence>
<organism evidence="2 3">
    <name type="scientific">Pontibacter indicus</name>
    <dbReference type="NCBI Taxonomy" id="1317125"/>
    <lineage>
        <taxon>Bacteria</taxon>
        <taxon>Pseudomonadati</taxon>
        <taxon>Bacteroidota</taxon>
        <taxon>Cytophagia</taxon>
        <taxon>Cytophagales</taxon>
        <taxon>Hymenobacteraceae</taxon>
        <taxon>Pontibacter</taxon>
    </lineage>
</organism>
<dbReference type="STRING" id="1317125.SAMN05444128_0974"/>
<dbReference type="Proteomes" id="UP000187181">
    <property type="component" value="Unassembled WGS sequence"/>
</dbReference>
<dbReference type="SUPFAM" id="SSF55961">
    <property type="entry name" value="Bet v1-like"/>
    <property type="match status" value="1"/>
</dbReference>
<dbReference type="RefSeq" id="WP_076666336.1">
    <property type="nucleotide sequence ID" value="NZ_FTPP01000001.1"/>
</dbReference>
<dbReference type="InterPro" id="IPR023393">
    <property type="entry name" value="START-like_dom_sf"/>
</dbReference>
<dbReference type="OrthoDB" id="667567at2"/>
<name>A0A1R3WTP4_9BACT</name>
<feature type="domain" description="START-like" evidence="1">
    <location>
        <begin position="3"/>
        <end position="132"/>
    </location>
</feature>